<name>A0ABW0ZE94_9ACTN</name>
<evidence type="ECO:0000256" key="1">
    <source>
        <dbReference type="ARBA" id="ARBA00022491"/>
    </source>
</evidence>
<dbReference type="Proteomes" id="UP001596072">
    <property type="component" value="Unassembled WGS sequence"/>
</dbReference>
<sequence length="337" mass="35678">MSVTQEDVAVRAGVSRPLVSLVMRNSPRVSPEKREAVLRAAEELGYRRNTHAAQLASRRAMILGLALNEPMNPVYTRVLKTTETQAESAGYGLLLSVNTVGPEFEREGVGHLLGHRVDGIILLGTNLSSQEVAELSEQVPVVVAGRRVMGADVVSIDDRVGANLAVQHLIDLGHRDIAHVDGGPGPGARIRRRSYEHTMRKNGLAQHIRIARGDNTEPGGVVAAEQLLGGANPPTAIFASNDLAAIGVLAVARSHGLAVPDDVSVVGFDNTPLSGFAYVNLTTVNQPPEVGAAAVDMLIERIDDPAKPVTTQLFKPELVVRGTTAPLGRADTAVRGV</sequence>
<dbReference type="InterPro" id="IPR028082">
    <property type="entry name" value="Peripla_BP_I"/>
</dbReference>
<proteinExistence type="predicted"/>
<protein>
    <submittedName>
        <fullName evidence="6">LacI family DNA-binding transcriptional regulator</fullName>
    </submittedName>
</protein>
<dbReference type="SUPFAM" id="SSF53822">
    <property type="entry name" value="Periplasmic binding protein-like I"/>
    <property type="match status" value="1"/>
</dbReference>
<dbReference type="EMBL" id="JBHSNS010000004">
    <property type="protein sequence ID" value="MFC5729329.1"/>
    <property type="molecule type" value="Genomic_DNA"/>
</dbReference>
<keyword evidence="1" id="KW-0678">Repressor</keyword>
<dbReference type="SMART" id="SM00354">
    <property type="entry name" value="HTH_LACI"/>
    <property type="match status" value="1"/>
</dbReference>
<dbReference type="RefSeq" id="WP_136432849.1">
    <property type="nucleotide sequence ID" value="NZ_JBHSNS010000004.1"/>
</dbReference>
<keyword evidence="2" id="KW-0805">Transcription regulation</keyword>
<dbReference type="CDD" id="cd06267">
    <property type="entry name" value="PBP1_LacI_sugar_binding-like"/>
    <property type="match status" value="1"/>
</dbReference>
<dbReference type="InterPro" id="IPR000843">
    <property type="entry name" value="HTH_LacI"/>
</dbReference>
<accession>A0ABW0ZE94</accession>
<dbReference type="GO" id="GO:0003677">
    <property type="term" value="F:DNA binding"/>
    <property type="evidence" value="ECO:0007669"/>
    <property type="project" value="UniProtKB-KW"/>
</dbReference>
<dbReference type="PANTHER" id="PTHR30146:SF148">
    <property type="entry name" value="HTH-TYPE TRANSCRIPTIONAL REPRESSOR PURR-RELATED"/>
    <property type="match status" value="1"/>
</dbReference>
<keyword evidence="3 6" id="KW-0238">DNA-binding</keyword>
<feature type="domain" description="HTH lacI-type" evidence="5">
    <location>
        <begin position="3"/>
        <end position="57"/>
    </location>
</feature>
<evidence type="ECO:0000259" key="5">
    <source>
        <dbReference type="PROSITE" id="PS50932"/>
    </source>
</evidence>
<keyword evidence="4" id="KW-0804">Transcription</keyword>
<organism evidence="6 7">
    <name type="scientific">Nocardioides vastitatis</name>
    <dbReference type="NCBI Taxonomy" id="2568655"/>
    <lineage>
        <taxon>Bacteria</taxon>
        <taxon>Bacillati</taxon>
        <taxon>Actinomycetota</taxon>
        <taxon>Actinomycetes</taxon>
        <taxon>Propionibacteriales</taxon>
        <taxon>Nocardioidaceae</taxon>
        <taxon>Nocardioides</taxon>
    </lineage>
</organism>
<dbReference type="Pfam" id="PF13377">
    <property type="entry name" value="Peripla_BP_3"/>
    <property type="match status" value="1"/>
</dbReference>
<dbReference type="CDD" id="cd01392">
    <property type="entry name" value="HTH_LacI"/>
    <property type="match status" value="1"/>
</dbReference>
<evidence type="ECO:0000313" key="7">
    <source>
        <dbReference type="Proteomes" id="UP001596072"/>
    </source>
</evidence>
<dbReference type="SUPFAM" id="SSF47413">
    <property type="entry name" value="lambda repressor-like DNA-binding domains"/>
    <property type="match status" value="1"/>
</dbReference>
<dbReference type="InterPro" id="IPR046335">
    <property type="entry name" value="LacI/GalR-like_sensor"/>
</dbReference>
<dbReference type="PROSITE" id="PS50932">
    <property type="entry name" value="HTH_LACI_2"/>
    <property type="match status" value="1"/>
</dbReference>
<dbReference type="Gene3D" id="1.10.260.40">
    <property type="entry name" value="lambda repressor-like DNA-binding domains"/>
    <property type="match status" value="1"/>
</dbReference>
<dbReference type="Pfam" id="PF00356">
    <property type="entry name" value="LacI"/>
    <property type="match status" value="1"/>
</dbReference>
<evidence type="ECO:0000256" key="3">
    <source>
        <dbReference type="ARBA" id="ARBA00023125"/>
    </source>
</evidence>
<reference evidence="7" key="1">
    <citation type="journal article" date="2019" name="Int. J. Syst. Evol. Microbiol.">
        <title>The Global Catalogue of Microorganisms (GCM) 10K type strain sequencing project: providing services to taxonomists for standard genome sequencing and annotation.</title>
        <authorList>
            <consortium name="The Broad Institute Genomics Platform"/>
            <consortium name="The Broad Institute Genome Sequencing Center for Infectious Disease"/>
            <person name="Wu L."/>
            <person name="Ma J."/>
        </authorList>
    </citation>
    <scope>NUCLEOTIDE SEQUENCE [LARGE SCALE GENOMIC DNA]</scope>
    <source>
        <strain evidence="7">YIM 94188</strain>
    </source>
</reference>
<gene>
    <name evidence="6" type="ORF">ACFPQB_10400</name>
</gene>
<comment type="caution">
    <text evidence="6">The sequence shown here is derived from an EMBL/GenBank/DDBJ whole genome shotgun (WGS) entry which is preliminary data.</text>
</comment>
<evidence type="ECO:0000256" key="2">
    <source>
        <dbReference type="ARBA" id="ARBA00023015"/>
    </source>
</evidence>
<evidence type="ECO:0000256" key="4">
    <source>
        <dbReference type="ARBA" id="ARBA00023163"/>
    </source>
</evidence>
<dbReference type="InterPro" id="IPR010982">
    <property type="entry name" value="Lambda_DNA-bd_dom_sf"/>
</dbReference>
<dbReference type="Gene3D" id="3.40.50.2300">
    <property type="match status" value="2"/>
</dbReference>
<dbReference type="PANTHER" id="PTHR30146">
    <property type="entry name" value="LACI-RELATED TRANSCRIPTIONAL REPRESSOR"/>
    <property type="match status" value="1"/>
</dbReference>
<keyword evidence="7" id="KW-1185">Reference proteome</keyword>
<evidence type="ECO:0000313" key="6">
    <source>
        <dbReference type="EMBL" id="MFC5729329.1"/>
    </source>
</evidence>